<keyword evidence="3" id="KW-1185">Reference proteome</keyword>
<dbReference type="EMBL" id="VRMN01000009">
    <property type="protein sequence ID" value="KAA8492566.1"/>
    <property type="molecule type" value="Genomic_DNA"/>
</dbReference>
<comment type="caution">
    <text evidence="2">The sequence shown here is derived from an EMBL/GenBank/DDBJ whole genome shotgun (WGS) entry which is preliminary data.</text>
</comment>
<feature type="compositionally biased region" description="Basic and acidic residues" evidence="1">
    <location>
        <begin position="372"/>
        <end position="390"/>
    </location>
</feature>
<sequence length="626" mass="68511">MRGHHGISESAIYREGSGARAFSSLPKQNGIDGVAARPPGHDPSSRAATMPESGLVSAVIPPSMQAMPGTSRSQIMRFSQCFRRAVIELDPEQYHGDADLGTVEWNRSSTEDKNVDGIELNRSGDTDCNVRIFLFPDFQGDERVRISRHLQACCGSEFLYQVSSNGAPSATSPDVSRYDRPAVFATKHEIALGILDYAKRNELFQSGRQVHLDAQLRALLEDVPDEWVCAVLGIQGDSHRKPDFHVGVAAAAQRETARDAGARECNLTSAGQRVAYEKERSEKVDVALSGGNLGDRLEQSAQDHQLPSVTSKPDMNESSVDRAKNARDTGSEPASEAGDKLADSAPGHEVLNERMPSHGERVTAGENLADHVPLHKSSDGAKQSPDKRLGASDPSSDQAYSQEGAGGLEGKEEPAQAPAQSADRRGEIKTLSVERLLELTGYHTYPVEPLEIPFRILVNPESEGKCFKAVDVEIELPDDATFVAGGGGTSDQQKSFYGLEAVAPLGAEAVQVKQLEVIEMLGAHKFQHDLLTHFASNVQRTLNDMILYPARYRKTTVLDGDPKNSADNPYSSAFFKQLWVYDAVPRYTLKRAISELQREEDTAREQREKHELVPDARALNFLWSDQ</sequence>
<evidence type="ECO:0000313" key="3">
    <source>
        <dbReference type="Proteomes" id="UP000324585"/>
    </source>
</evidence>
<proteinExistence type="predicted"/>
<feature type="region of interest" description="Disordered" evidence="1">
    <location>
        <begin position="292"/>
        <end position="345"/>
    </location>
</feature>
<feature type="region of interest" description="Disordered" evidence="1">
    <location>
        <begin position="23"/>
        <end position="49"/>
    </location>
</feature>
<dbReference type="Proteomes" id="UP000324585">
    <property type="component" value="Unassembled WGS sequence"/>
</dbReference>
<dbReference type="OrthoDB" id="2040at2759"/>
<gene>
    <name evidence="2" type="ORF">FVE85_8073</name>
</gene>
<protein>
    <submittedName>
        <fullName evidence="2">Uncharacterized protein</fullName>
    </submittedName>
</protein>
<organism evidence="2 3">
    <name type="scientific">Porphyridium purpureum</name>
    <name type="common">Red alga</name>
    <name type="synonym">Porphyridium cruentum</name>
    <dbReference type="NCBI Taxonomy" id="35688"/>
    <lineage>
        <taxon>Eukaryota</taxon>
        <taxon>Rhodophyta</taxon>
        <taxon>Bangiophyceae</taxon>
        <taxon>Porphyridiales</taxon>
        <taxon>Porphyridiaceae</taxon>
        <taxon>Porphyridium</taxon>
    </lineage>
</organism>
<evidence type="ECO:0000313" key="2">
    <source>
        <dbReference type="EMBL" id="KAA8492566.1"/>
    </source>
</evidence>
<reference evidence="3" key="1">
    <citation type="journal article" date="2019" name="Nat. Commun.">
        <title>Expansion of phycobilisome linker gene families in mesophilic red algae.</title>
        <authorList>
            <person name="Lee J."/>
            <person name="Kim D."/>
            <person name="Bhattacharya D."/>
            <person name="Yoon H.S."/>
        </authorList>
    </citation>
    <scope>NUCLEOTIDE SEQUENCE [LARGE SCALE GENOMIC DNA]</scope>
    <source>
        <strain evidence="3">CCMP 1328</strain>
    </source>
</reference>
<accession>A0A5J4YMA8</accession>
<feature type="compositionally biased region" description="Basic and acidic residues" evidence="1">
    <location>
        <begin position="319"/>
        <end position="330"/>
    </location>
</feature>
<feature type="region of interest" description="Disordered" evidence="1">
    <location>
        <begin position="372"/>
        <end position="426"/>
    </location>
</feature>
<feature type="compositionally biased region" description="Polar residues" evidence="1">
    <location>
        <begin position="299"/>
        <end position="318"/>
    </location>
</feature>
<dbReference type="AlphaFoldDB" id="A0A5J4YMA8"/>
<evidence type="ECO:0000256" key="1">
    <source>
        <dbReference type="SAM" id="MobiDB-lite"/>
    </source>
</evidence>
<name>A0A5J4YMA8_PORPP</name>